<evidence type="ECO:0000313" key="3">
    <source>
        <dbReference type="Proteomes" id="UP000268553"/>
    </source>
</evidence>
<accession>A0A426RTS2</accession>
<dbReference type="GO" id="GO:0016757">
    <property type="term" value="F:glycosyltransferase activity"/>
    <property type="evidence" value="ECO:0007669"/>
    <property type="project" value="UniProtKB-ARBA"/>
</dbReference>
<dbReference type="PANTHER" id="PTHR45947:SF3">
    <property type="entry name" value="SULFOQUINOVOSYL TRANSFERASE SQD2"/>
    <property type="match status" value="1"/>
</dbReference>
<proteinExistence type="predicted"/>
<protein>
    <submittedName>
        <fullName evidence="2">Glycosyltransferase family 1 protein</fullName>
    </submittedName>
</protein>
<keyword evidence="3" id="KW-1185">Reference proteome</keyword>
<dbReference type="Gene3D" id="3.40.50.2000">
    <property type="entry name" value="Glycogen Phosphorylase B"/>
    <property type="match status" value="2"/>
</dbReference>
<dbReference type="RefSeq" id="WP_125230420.1">
    <property type="nucleotide sequence ID" value="NZ_RWJI01000001.1"/>
</dbReference>
<dbReference type="AlphaFoldDB" id="A0A426RTS2"/>
<dbReference type="Pfam" id="PF13692">
    <property type="entry name" value="Glyco_trans_1_4"/>
    <property type="match status" value="1"/>
</dbReference>
<name>A0A426RTS2_9SPHN</name>
<dbReference type="InterPro" id="IPR028098">
    <property type="entry name" value="Glyco_trans_4-like_N"/>
</dbReference>
<evidence type="ECO:0000313" key="2">
    <source>
        <dbReference type="EMBL" id="RRQ52403.1"/>
    </source>
</evidence>
<dbReference type="EMBL" id="RWJI01000001">
    <property type="protein sequence ID" value="RRQ52403.1"/>
    <property type="molecule type" value="Genomic_DNA"/>
</dbReference>
<dbReference type="Pfam" id="PF13439">
    <property type="entry name" value="Glyco_transf_4"/>
    <property type="match status" value="1"/>
</dbReference>
<keyword evidence="2" id="KW-0808">Transferase</keyword>
<evidence type="ECO:0000259" key="1">
    <source>
        <dbReference type="Pfam" id="PF13439"/>
    </source>
</evidence>
<dbReference type="SUPFAM" id="SSF53756">
    <property type="entry name" value="UDP-Glycosyltransferase/glycogen phosphorylase"/>
    <property type="match status" value="1"/>
</dbReference>
<dbReference type="CDD" id="cd03814">
    <property type="entry name" value="GT4-like"/>
    <property type="match status" value="1"/>
</dbReference>
<gene>
    <name evidence="2" type="ORF">D7D48_06025</name>
</gene>
<dbReference type="OrthoDB" id="5490290at2"/>
<dbReference type="PANTHER" id="PTHR45947">
    <property type="entry name" value="SULFOQUINOVOSYL TRANSFERASE SQD2"/>
    <property type="match status" value="1"/>
</dbReference>
<comment type="caution">
    <text evidence="2">The sequence shown here is derived from an EMBL/GenBank/DDBJ whole genome shotgun (WGS) entry which is preliminary data.</text>
</comment>
<dbReference type="InterPro" id="IPR050194">
    <property type="entry name" value="Glycosyltransferase_grp1"/>
</dbReference>
<dbReference type="Proteomes" id="UP000268553">
    <property type="component" value="Unassembled WGS sequence"/>
</dbReference>
<organism evidence="2 3">
    <name type="scientific">Sphingorhabdus wooponensis</name>
    <dbReference type="NCBI Taxonomy" id="940136"/>
    <lineage>
        <taxon>Bacteria</taxon>
        <taxon>Pseudomonadati</taxon>
        <taxon>Pseudomonadota</taxon>
        <taxon>Alphaproteobacteria</taxon>
        <taxon>Sphingomonadales</taxon>
        <taxon>Sphingomonadaceae</taxon>
        <taxon>Sphingorhabdus</taxon>
    </lineage>
</organism>
<feature type="domain" description="Glycosyltransferase subfamily 4-like N-terminal" evidence="1">
    <location>
        <begin position="20"/>
        <end position="185"/>
    </location>
</feature>
<sequence>MQTSDLRIALFSGNYNYVRDGANQALNRLVGYLLGQGASVRVYSPTVAKPAFVATGDVVNVPSFAIPFRPEYRLPLSLSAKVKRDLEAFAPNVVHISSPDRVARQAVKWAQQRNLPVLSSVHTRFETYFRYYNMSFAEPLVEAWLRRLYRQCDALVAPSESFAQVLREQRMNYDIDIWSRGVDRDIFNSGRRDLAWRRAQGVTDEPVVIGFLGRLVMEKGLDVFSDAIDQLRRRNVPHQVMVIGEGPARGWFESRLPHARFVGFQGGQDLGRAVACMDLLFNPSVTETFGNVTLEAMACGLPVVAAKATGSESLVQDNVTGRLITPGAIQKFTDSLQVYCTDADLRARHGAAGEQRSLDFSWDAINQTVADTYIRLIRQRAARAASAR</sequence>
<reference evidence="2 3" key="1">
    <citation type="submission" date="2018-12" db="EMBL/GenBank/DDBJ databases">
        <authorList>
            <person name="Kim S.-J."/>
            <person name="Jung G.-Y."/>
        </authorList>
    </citation>
    <scope>NUCLEOTIDE SEQUENCE [LARGE SCALE GENOMIC DNA]</scope>
    <source>
        <strain evidence="2 3">03SU3-P</strain>
    </source>
</reference>